<dbReference type="AlphaFoldDB" id="A0A2P2NW70"/>
<sequence length="39" mass="4939">MHWISKILYPEKWNRSSQLFDLFFHAFRLAVCMSRRIYF</sequence>
<proteinExistence type="predicted"/>
<name>A0A2P2NW70_RHIMU</name>
<accession>A0A2P2NW70</accession>
<reference evidence="1" key="1">
    <citation type="submission" date="2018-02" db="EMBL/GenBank/DDBJ databases">
        <title>Rhizophora mucronata_Transcriptome.</title>
        <authorList>
            <person name="Meera S.P."/>
            <person name="Sreeshan A."/>
            <person name="Augustine A."/>
        </authorList>
    </citation>
    <scope>NUCLEOTIDE SEQUENCE</scope>
    <source>
        <tissue evidence="1">Leaf</tissue>
    </source>
</reference>
<evidence type="ECO:0000313" key="1">
    <source>
        <dbReference type="EMBL" id="MBX46744.1"/>
    </source>
</evidence>
<protein>
    <submittedName>
        <fullName evidence="1">Uncharacterized protein</fullName>
    </submittedName>
</protein>
<dbReference type="EMBL" id="GGEC01066260">
    <property type="protein sequence ID" value="MBX46744.1"/>
    <property type="molecule type" value="Transcribed_RNA"/>
</dbReference>
<organism evidence="1">
    <name type="scientific">Rhizophora mucronata</name>
    <name type="common">Asiatic mangrove</name>
    <dbReference type="NCBI Taxonomy" id="61149"/>
    <lineage>
        <taxon>Eukaryota</taxon>
        <taxon>Viridiplantae</taxon>
        <taxon>Streptophyta</taxon>
        <taxon>Embryophyta</taxon>
        <taxon>Tracheophyta</taxon>
        <taxon>Spermatophyta</taxon>
        <taxon>Magnoliopsida</taxon>
        <taxon>eudicotyledons</taxon>
        <taxon>Gunneridae</taxon>
        <taxon>Pentapetalae</taxon>
        <taxon>rosids</taxon>
        <taxon>fabids</taxon>
        <taxon>Malpighiales</taxon>
        <taxon>Rhizophoraceae</taxon>
        <taxon>Rhizophora</taxon>
    </lineage>
</organism>